<accession>A0A4Y9Z9Y2</accession>
<dbReference type="Proteomes" id="UP000298327">
    <property type="component" value="Unassembled WGS sequence"/>
</dbReference>
<reference evidence="3 4" key="1">
    <citation type="submission" date="2019-02" db="EMBL/GenBank/DDBJ databases">
        <title>Genome sequencing of the rare red list fungi Dentipellis fragilis.</title>
        <authorList>
            <person name="Buettner E."/>
            <person name="Kellner H."/>
        </authorList>
    </citation>
    <scope>NUCLEOTIDE SEQUENCE [LARGE SCALE GENOMIC DNA]</scope>
    <source>
        <strain evidence="3 4">DSM 105465</strain>
    </source>
</reference>
<proteinExistence type="predicted"/>
<dbReference type="EMBL" id="SEOQ01000091">
    <property type="protein sequence ID" value="TFY70633.1"/>
    <property type="molecule type" value="Genomic_DNA"/>
</dbReference>
<protein>
    <submittedName>
        <fullName evidence="3">Uncharacterized protein</fullName>
    </submittedName>
</protein>
<feature type="region of interest" description="Disordered" evidence="1">
    <location>
        <begin position="1"/>
        <end position="48"/>
    </location>
</feature>
<keyword evidence="2" id="KW-1133">Transmembrane helix</keyword>
<dbReference type="AlphaFoldDB" id="A0A4Y9Z9Y2"/>
<evidence type="ECO:0000313" key="3">
    <source>
        <dbReference type="EMBL" id="TFY70633.1"/>
    </source>
</evidence>
<feature type="transmembrane region" description="Helical" evidence="2">
    <location>
        <begin position="146"/>
        <end position="170"/>
    </location>
</feature>
<name>A0A4Y9Z9Y2_9AGAM</name>
<evidence type="ECO:0000256" key="1">
    <source>
        <dbReference type="SAM" id="MobiDB-lite"/>
    </source>
</evidence>
<keyword evidence="2" id="KW-0812">Transmembrane</keyword>
<evidence type="ECO:0000256" key="2">
    <source>
        <dbReference type="SAM" id="Phobius"/>
    </source>
</evidence>
<feature type="compositionally biased region" description="Polar residues" evidence="1">
    <location>
        <begin position="31"/>
        <end position="47"/>
    </location>
</feature>
<sequence>MDSTPSSAEDDLASIYSQPPEGSDGEASDSEPAQATSIPAAQPPTSQRCDDLCPCAGTDIVVAAAPASSAAISSAKQLNNGASFAPLVDDAPSGSVSAIITTTAAQGRLTTETIATLTTETFSTTLYGEPTSVDAVGSSTSVGKHVLPLVLSLLLAIPALLALVGAWLWFRRRQRVWVSPKPAPRVSEAGADAGWRAVAEY</sequence>
<organism evidence="3 4">
    <name type="scientific">Dentipellis fragilis</name>
    <dbReference type="NCBI Taxonomy" id="205917"/>
    <lineage>
        <taxon>Eukaryota</taxon>
        <taxon>Fungi</taxon>
        <taxon>Dikarya</taxon>
        <taxon>Basidiomycota</taxon>
        <taxon>Agaricomycotina</taxon>
        <taxon>Agaricomycetes</taxon>
        <taxon>Russulales</taxon>
        <taxon>Hericiaceae</taxon>
        <taxon>Dentipellis</taxon>
    </lineage>
</organism>
<keyword evidence="2" id="KW-0472">Membrane</keyword>
<evidence type="ECO:0000313" key="4">
    <source>
        <dbReference type="Proteomes" id="UP000298327"/>
    </source>
</evidence>
<keyword evidence="4" id="KW-1185">Reference proteome</keyword>
<comment type="caution">
    <text evidence="3">The sequence shown here is derived from an EMBL/GenBank/DDBJ whole genome shotgun (WGS) entry which is preliminary data.</text>
</comment>
<gene>
    <name evidence="3" type="ORF">EVG20_g2372</name>
</gene>